<keyword evidence="3 6" id="KW-0812">Transmembrane</keyword>
<evidence type="ECO:0000313" key="8">
    <source>
        <dbReference type="Proteomes" id="UP000317904"/>
    </source>
</evidence>
<keyword evidence="5 6" id="KW-0472">Membrane</keyword>
<feature type="transmembrane region" description="Helical" evidence="6">
    <location>
        <begin position="315"/>
        <end position="336"/>
    </location>
</feature>
<dbReference type="RefSeq" id="WP_140701027.1">
    <property type="nucleotide sequence ID" value="NZ_VFSY01000023.1"/>
</dbReference>
<reference evidence="7 8" key="1">
    <citation type="submission" date="2019-06" db="EMBL/GenBank/DDBJ databases">
        <title>A comparative genomics study of ostrich specific Mycoplasmas.</title>
        <authorList>
            <person name="Botes A."/>
            <person name="Nel T."/>
        </authorList>
    </citation>
    <scope>NUCLEOTIDE SEQUENCE [LARGE SCALE GENOMIC DNA]</scope>
    <source>
        <strain evidence="7 8">Ms01</strain>
    </source>
</reference>
<feature type="transmembrane region" description="Helical" evidence="6">
    <location>
        <begin position="284"/>
        <end position="309"/>
    </location>
</feature>
<evidence type="ECO:0000256" key="1">
    <source>
        <dbReference type="ARBA" id="ARBA00004651"/>
    </source>
</evidence>
<evidence type="ECO:0000256" key="5">
    <source>
        <dbReference type="ARBA" id="ARBA00023136"/>
    </source>
</evidence>
<comment type="subcellular location">
    <subcellularLocation>
        <location evidence="1">Cell membrane</location>
        <topology evidence="1">Multi-pass membrane protein</topology>
    </subcellularLocation>
</comment>
<evidence type="ECO:0000313" key="7">
    <source>
        <dbReference type="EMBL" id="TPI01922.1"/>
    </source>
</evidence>
<evidence type="ECO:0000256" key="6">
    <source>
        <dbReference type="SAM" id="Phobius"/>
    </source>
</evidence>
<evidence type="ECO:0000256" key="4">
    <source>
        <dbReference type="ARBA" id="ARBA00022989"/>
    </source>
</evidence>
<feature type="transmembrane region" description="Helical" evidence="6">
    <location>
        <begin position="145"/>
        <end position="165"/>
    </location>
</feature>
<dbReference type="InterPro" id="IPR017039">
    <property type="entry name" value="Virul_fac_BrkB"/>
</dbReference>
<feature type="transmembrane region" description="Helical" evidence="6">
    <location>
        <begin position="46"/>
        <end position="63"/>
    </location>
</feature>
<proteinExistence type="predicted"/>
<feature type="transmembrane region" description="Helical" evidence="6">
    <location>
        <begin position="93"/>
        <end position="115"/>
    </location>
</feature>
<dbReference type="PANTHER" id="PTHR30213:SF0">
    <property type="entry name" value="UPF0761 MEMBRANE PROTEIN YIHY"/>
    <property type="match status" value="1"/>
</dbReference>
<name>A0A502M7J8_9MOLU</name>
<keyword evidence="2" id="KW-1003">Cell membrane</keyword>
<dbReference type="AlphaFoldDB" id="A0A502M7J8"/>
<feature type="transmembrane region" description="Helical" evidence="6">
    <location>
        <begin position="197"/>
        <end position="222"/>
    </location>
</feature>
<evidence type="ECO:0000256" key="2">
    <source>
        <dbReference type="ARBA" id="ARBA00022475"/>
    </source>
</evidence>
<dbReference type="Pfam" id="PF03631">
    <property type="entry name" value="Virul_fac_BrkB"/>
    <property type="match status" value="1"/>
</dbReference>
<dbReference type="Proteomes" id="UP000317904">
    <property type="component" value="Unassembled WGS sequence"/>
</dbReference>
<accession>A0A502M7J8</accession>
<feature type="transmembrane region" description="Helical" evidence="6">
    <location>
        <begin position="122"/>
        <end position="139"/>
    </location>
</feature>
<evidence type="ECO:0000256" key="3">
    <source>
        <dbReference type="ARBA" id="ARBA00022692"/>
    </source>
</evidence>
<comment type="caution">
    <text evidence="7">The sequence shown here is derived from an EMBL/GenBank/DDBJ whole genome shotgun (WGS) entry which is preliminary data.</text>
</comment>
<gene>
    <name evidence="7" type="ORF">FJM01_01520</name>
</gene>
<dbReference type="PANTHER" id="PTHR30213">
    <property type="entry name" value="INNER MEMBRANE PROTEIN YHJD"/>
    <property type="match status" value="1"/>
</dbReference>
<sequence length="368" mass="41790">MFKPRKNKIKSGWEAQKKEQKQENFVTVDSSQIIKSKKNNRVFEKIIKWIIFAILFIAIPRYLKSSRLKGKEIVNTTYDKLNSNEFAFVPAGYAMYLFLSFVPIICLVLGIISSINIKYETVLKLIILGQIIPGIGEIIPSISTLWNTAGGAIAFLLFAFSVLWLSSKGYAKFIDSIDALYGYKSPNRLWKTRIKGFITSLILAFGLMVLLLGLTAFTTFVIENANLGVFLKDLSKMTLADFKLGWEFYLIFWFSIIILLPVLTYLTFLVYFKFAPSFKLKFSHVNSGALIASIPTSIFILIFGSLASLIPYKKFGVVATFMYVILLLSIMGYFIYAGAIVNSSFYNTFIKLPIAEKSSWFKNKKIRI</sequence>
<keyword evidence="4 6" id="KW-1133">Transmembrane helix</keyword>
<organism evidence="7 8">
    <name type="scientific">Mycoplasma struthionis</name>
    <dbReference type="NCBI Taxonomy" id="538220"/>
    <lineage>
        <taxon>Bacteria</taxon>
        <taxon>Bacillati</taxon>
        <taxon>Mycoplasmatota</taxon>
        <taxon>Mollicutes</taxon>
        <taxon>Mycoplasmataceae</taxon>
        <taxon>Mycoplasma</taxon>
    </lineage>
</organism>
<protein>
    <submittedName>
        <fullName evidence="7">YihY/virulence factor BrkB family protein</fullName>
    </submittedName>
</protein>
<dbReference type="EMBL" id="VFSY01000023">
    <property type="protein sequence ID" value="TPI01922.1"/>
    <property type="molecule type" value="Genomic_DNA"/>
</dbReference>
<dbReference type="GO" id="GO:0005886">
    <property type="term" value="C:plasma membrane"/>
    <property type="evidence" value="ECO:0007669"/>
    <property type="project" value="UniProtKB-SubCell"/>
</dbReference>
<feature type="transmembrane region" description="Helical" evidence="6">
    <location>
        <begin position="248"/>
        <end position="272"/>
    </location>
</feature>